<dbReference type="GO" id="GO:0004129">
    <property type="term" value="F:cytochrome-c oxidase activity"/>
    <property type="evidence" value="ECO:0007669"/>
    <property type="project" value="InterPro"/>
</dbReference>
<dbReference type="InterPro" id="IPR036927">
    <property type="entry name" value="Cyt_c_oxase-like_su1_sf"/>
</dbReference>
<evidence type="ECO:0000256" key="1">
    <source>
        <dbReference type="SAM" id="Phobius"/>
    </source>
</evidence>
<feature type="non-terminal residue" evidence="2">
    <location>
        <position position="83"/>
    </location>
</feature>
<keyword evidence="2" id="KW-0560">Oxidoreductase</keyword>
<name>A0A6J4U586_9SPHN</name>
<keyword evidence="1" id="KW-0812">Transmembrane</keyword>
<dbReference type="GO" id="GO:0022904">
    <property type="term" value="P:respiratory electron transport chain"/>
    <property type="evidence" value="ECO:0007669"/>
    <property type="project" value="TreeGrafter"/>
</dbReference>
<gene>
    <name evidence="2" type="ORF">AVDCRST_MAG91-3607</name>
</gene>
<dbReference type="GO" id="GO:0016020">
    <property type="term" value="C:membrane"/>
    <property type="evidence" value="ECO:0007669"/>
    <property type="project" value="InterPro"/>
</dbReference>
<protein>
    <submittedName>
        <fullName evidence="2">Cytochrome c oxidase polypeptide I</fullName>
        <ecNumber evidence="2">1.9.3.1</ecNumber>
    </submittedName>
</protein>
<dbReference type="AlphaFoldDB" id="A0A6J4U586"/>
<dbReference type="GO" id="GO:0020037">
    <property type="term" value="F:heme binding"/>
    <property type="evidence" value="ECO:0007669"/>
    <property type="project" value="InterPro"/>
</dbReference>
<proteinExistence type="predicted"/>
<keyword evidence="1" id="KW-0472">Membrane</keyword>
<dbReference type="GO" id="GO:0016491">
    <property type="term" value="F:oxidoreductase activity"/>
    <property type="evidence" value="ECO:0007669"/>
    <property type="project" value="UniProtKB-KW"/>
</dbReference>
<dbReference type="PANTHER" id="PTHR10422:SF18">
    <property type="entry name" value="CYTOCHROME C OXIDASE SUBUNIT 1"/>
    <property type="match status" value="1"/>
</dbReference>
<keyword evidence="1" id="KW-1133">Transmembrane helix</keyword>
<dbReference type="EMBL" id="CADCVX010000628">
    <property type="protein sequence ID" value="CAA9538518.1"/>
    <property type="molecule type" value="Genomic_DNA"/>
</dbReference>
<dbReference type="Gene3D" id="1.20.210.10">
    <property type="entry name" value="Cytochrome c oxidase-like, subunit I domain"/>
    <property type="match status" value="1"/>
</dbReference>
<dbReference type="GO" id="GO:0015990">
    <property type="term" value="P:electron transport coupled proton transport"/>
    <property type="evidence" value="ECO:0007669"/>
    <property type="project" value="TreeGrafter"/>
</dbReference>
<dbReference type="InterPro" id="IPR000883">
    <property type="entry name" value="Cyt_C_Oxase_1"/>
</dbReference>
<dbReference type="EC" id="1.9.3.1" evidence="2"/>
<evidence type="ECO:0000313" key="2">
    <source>
        <dbReference type="EMBL" id="CAA9538518.1"/>
    </source>
</evidence>
<sequence length="83" mass="9100">MTDSTARAEYFVAHQDDAAHTAHDDKPGFFARWFMSTNHKDIGTLYLIFAIFAGTIGGAISGIMRLELQEPGIQILTWLAGTA</sequence>
<organism evidence="2">
    <name type="scientific">uncultured Sphingomonadaceae bacterium</name>
    <dbReference type="NCBI Taxonomy" id="169976"/>
    <lineage>
        <taxon>Bacteria</taxon>
        <taxon>Pseudomonadati</taxon>
        <taxon>Pseudomonadota</taxon>
        <taxon>Alphaproteobacteria</taxon>
        <taxon>Sphingomonadales</taxon>
        <taxon>Sphingomonadaceae</taxon>
        <taxon>environmental samples</taxon>
    </lineage>
</organism>
<reference evidence="2" key="1">
    <citation type="submission" date="2020-02" db="EMBL/GenBank/DDBJ databases">
        <authorList>
            <person name="Meier V. D."/>
        </authorList>
    </citation>
    <scope>NUCLEOTIDE SEQUENCE</scope>
    <source>
        <strain evidence="2">AVDCRST_MAG91</strain>
    </source>
</reference>
<dbReference type="PANTHER" id="PTHR10422">
    <property type="entry name" value="CYTOCHROME C OXIDASE SUBUNIT 1"/>
    <property type="match status" value="1"/>
</dbReference>
<accession>A0A6J4U586</accession>
<dbReference type="SUPFAM" id="SSF81442">
    <property type="entry name" value="Cytochrome c oxidase subunit I-like"/>
    <property type="match status" value="1"/>
</dbReference>
<feature type="transmembrane region" description="Helical" evidence="1">
    <location>
        <begin position="43"/>
        <end position="64"/>
    </location>
</feature>
<dbReference type="GO" id="GO:0009060">
    <property type="term" value="P:aerobic respiration"/>
    <property type="evidence" value="ECO:0007669"/>
    <property type="project" value="InterPro"/>
</dbReference>